<protein>
    <submittedName>
        <fullName evidence="2">Uncharacterized protein</fullName>
    </submittedName>
</protein>
<dbReference type="AlphaFoldDB" id="A0A653L4R6"/>
<reference evidence="2 3" key="1">
    <citation type="submission" date="2019-10" db="EMBL/GenBank/DDBJ databases">
        <authorList>
            <person name="Karimi E."/>
        </authorList>
    </citation>
    <scope>NUCLEOTIDE SEQUENCE [LARGE SCALE GENOMIC DNA]</scope>
    <source>
        <strain evidence="2">Aeromonas sp. 8C</strain>
    </source>
</reference>
<proteinExistence type="predicted"/>
<feature type="signal peptide" evidence="1">
    <location>
        <begin position="1"/>
        <end position="18"/>
    </location>
</feature>
<gene>
    <name evidence="2" type="ORF">AERO8C_30210</name>
</gene>
<name>A0A653L4R6_AERVE</name>
<dbReference type="Proteomes" id="UP000439123">
    <property type="component" value="Unassembled WGS sequence"/>
</dbReference>
<organism evidence="2 3">
    <name type="scientific">Aeromonas veronii</name>
    <dbReference type="NCBI Taxonomy" id="654"/>
    <lineage>
        <taxon>Bacteria</taxon>
        <taxon>Pseudomonadati</taxon>
        <taxon>Pseudomonadota</taxon>
        <taxon>Gammaproteobacteria</taxon>
        <taxon>Aeromonadales</taxon>
        <taxon>Aeromonadaceae</taxon>
        <taxon>Aeromonas</taxon>
    </lineage>
</organism>
<keyword evidence="1" id="KW-0732">Signal</keyword>
<feature type="chain" id="PRO_5025029692" evidence="1">
    <location>
        <begin position="19"/>
        <end position="178"/>
    </location>
</feature>
<evidence type="ECO:0000256" key="1">
    <source>
        <dbReference type="SAM" id="SignalP"/>
    </source>
</evidence>
<evidence type="ECO:0000313" key="3">
    <source>
        <dbReference type="Proteomes" id="UP000439123"/>
    </source>
</evidence>
<evidence type="ECO:0000313" key="2">
    <source>
        <dbReference type="EMBL" id="VXA86655.1"/>
    </source>
</evidence>
<sequence>MKYLLFFLINAIAWGSYASDSYQPGIFLTNSNGKYDFIVSGGISSRGVLVVADECEGSKCYKKVESSYMFNKGEDLNASDEINLNKVYRYEVSGIKIKNSITIAYYFPNEKTLSKTSLIKDRGGDIIKVDGSVSKGFVCKSEEGIHLYTLSKNRNINNHMYYSLGYSVKPDCDRFMHE</sequence>
<accession>A0A653L4R6</accession>
<dbReference type="EMBL" id="CABWLC010000016">
    <property type="protein sequence ID" value="VXA86655.1"/>
    <property type="molecule type" value="Genomic_DNA"/>
</dbReference>
<dbReference type="RefSeq" id="WP_159157510.1">
    <property type="nucleotide sequence ID" value="NZ_LR732798.1"/>
</dbReference>